<dbReference type="InterPro" id="IPR050150">
    <property type="entry name" value="IgV_Light_Chain"/>
</dbReference>
<sequence>QAVLTQQPSSSALGALVKLTSTLSPGYPCNTTGWHQQQPRKTPQYLMYVNSDGTSINGDGIPDCFSGSGSGADHYSTISNLQSEDEADYYCQSYDSSGILHS</sequence>
<keyword evidence="4" id="KW-1185">Reference proteome</keyword>
<reference evidence="4" key="1">
    <citation type="submission" date="2011-03" db="EMBL/GenBank/DDBJ databases">
        <title>Version 3 of the genome sequence of Otolemur garnettii (Bushbaby).</title>
        <authorList>
            <consortium name="The Broad Institute Genome Sequencing Platform"/>
            <person name="Di Palma F."/>
            <person name="Johnson J."/>
            <person name="Lander E.S."/>
            <person name="Lindblad-Toh K."/>
            <person name="Jaffe D.B."/>
            <person name="Gnerre S."/>
            <person name="MacCallum I."/>
            <person name="Przybylski D."/>
            <person name="Ribeiro F.J."/>
            <person name="Burton J.N."/>
            <person name="Walker B.J."/>
            <person name="Sharpe T."/>
            <person name="Hall G."/>
        </authorList>
    </citation>
    <scope>NUCLEOTIDE SEQUENCE [LARGE SCALE GENOMIC DNA]</scope>
</reference>
<dbReference type="eggNOG" id="ENOG502S4P8">
    <property type="taxonomic scope" value="Eukaryota"/>
</dbReference>
<organism evidence="3 4">
    <name type="scientific">Otolemur garnettii</name>
    <name type="common">Small-eared galago</name>
    <name type="synonym">Garnett's greater bushbaby</name>
    <dbReference type="NCBI Taxonomy" id="30611"/>
    <lineage>
        <taxon>Eukaryota</taxon>
        <taxon>Metazoa</taxon>
        <taxon>Chordata</taxon>
        <taxon>Craniata</taxon>
        <taxon>Vertebrata</taxon>
        <taxon>Euteleostomi</taxon>
        <taxon>Mammalia</taxon>
        <taxon>Eutheria</taxon>
        <taxon>Euarchontoglires</taxon>
        <taxon>Primates</taxon>
        <taxon>Strepsirrhini</taxon>
        <taxon>Lorisiformes</taxon>
        <taxon>Galagidae</taxon>
        <taxon>Otolemur</taxon>
    </lineage>
</organism>
<dbReference type="GeneTree" id="ENSGT00940000153934"/>
<accession>H0XG90</accession>
<dbReference type="STRING" id="30611.ENSOGAP00000015083"/>
<dbReference type="SUPFAM" id="SSF48726">
    <property type="entry name" value="Immunoglobulin"/>
    <property type="match status" value="1"/>
</dbReference>
<evidence type="ECO:0000313" key="4">
    <source>
        <dbReference type="Proteomes" id="UP000005225"/>
    </source>
</evidence>
<dbReference type="Proteomes" id="UP000005225">
    <property type="component" value="Unassembled WGS sequence"/>
</dbReference>
<keyword evidence="1" id="KW-0393">Immunoglobulin domain</keyword>
<dbReference type="InterPro" id="IPR013106">
    <property type="entry name" value="Ig_V-set"/>
</dbReference>
<dbReference type="HOGENOM" id="CLU_077975_4_0_1"/>
<reference evidence="3" key="2">
    <citation type="submission" date="2025-08" db="UniProtKB">
        <authorList>
            <consortium name="Ensembl"/>
        </authorList>
    </citation>
    <scope>IDENTIFICATION</scope>
</reference>
<evidence type="ECO:0000256" key="1">
    <source>
        <dbReference type="ARBA" id="ARBA00023319"/>
    </source>
</evidence>
<dbReference type="Gene3D" id="2.60.40.10">
    <property type="entry name" value="Immunoglobulins"/>
    <property type="match status" value="1"/>
</dbReference>
<dbReference type="AlphaFoldDB" id="H0XG90"/>
<feature type="domain" description="Immunoglobulin V-set" evidence="2">
    <location>
        <begin position="7"/>
        <end position="95"/>
    </location>
</feature>
<proteinExistence type="predicted"/>
<dbReference type="PANTHER" id="PTHR23267">
    <property type="entry name" value="IMMUNOGLOBULIN LIGHT CHAIN"/>
    <property type="match status" value="1"/>
</dbReference>
<evidence type="ECO:0000259" key="2">
    <source>
        <dbReference type="Pfam" id="PF07686"/>
    </source>
</evidence>
<evidence type="ECO:0000313" key="3">
    <source>
        <dbReference type="Ensembl" id="ENSOGAP00000015083.2"/>
    </source>
</evidence>
<name>H0XG90_OTOGA</name>
<dbReference type="EMBL" id="AAQR03191252">
    <property type="status" value="NOT_ANNOTATED_CDS"/>
    <property type="molecule type" value="Genomic_DNA"/>
</dbReference>
<dbReference type="InterPro" id="IPR036179">
    <property type="entry name" value="Ig-like_dom_sf"/>
</dbReference>
<dbReference type="InterPro" id="IPR013783">
    <property type="entry name" value="Ig-like_fold"/>
</dbReference>
<dbReference type="Ensembl" id="ENSOGAT00000016849.2">
    <property type="protein sequence ID" value="ENSOGAP00000015083.2"/>
    <property type="gene ID" value="ENSOGAG00000024196.1"/>
</dbReference>
<dbReference type="OMA" id="NYEVEWH"/>
<dbReference type="Pfam" id="PF07686">
    <property type="entry name" value="V-set"/>
    <property type="match status" value="1"/>
</dbReference>
<reference evidence="3" key="3">
    <citation type="submission" date="2025-09" db="UniProtKB">
        <authorList>
            <consortium name="Ensembl"/>
        </authorList>
    </citation>
    <scope>IDENTIFICATION</scope>
</reference>
<dbReference type="InParanoid" id="H0XG90"/>
<protein>
    <recommendedName>
        <fullName evidence="2">Immunoglobulin V-set domain-containing protein</fullName>
    </recommendedName>
</protein>